<protein>
    <recommendedName>
        <fullName evidence="2">DUF6590 domain-containing protein</fullName>
    </recommendedName>
</protein>
<dbReference type="OrthoDB" id="3650189at2759"/>
<proteinExistence type="predicted"/>
<sequence>MPQRLDRWVVLKSGSDLSAPDSDSYFLALKISTYSGQGVGKRGVVKANHGIIYSGTRCSETSEYELPSRAELGMLRYPIRVQMASKSEKLDPMSRLDYGKTYTFQVSSLVYDLGIVHRDSIPALVGQFRQVLHRLAGGGERNTEGADDDSEASEDELEEEA</sequence>
<accession>A0A139IRT5</accession>
<comment type="caution">
    <text evidence="3">The sequence shown here is derived from an EMBL/GenBank/DDBJ whole genome shotgun (WGS) entry which is preliminary data.</text>
</comment>
<organism evidence="3 4">
    <name type="scientific">Pseudocercospora musae</name>
    <dbReference type="NCBI Taxonomy" id="113226"/>
    <lineage>
        <taxon>Eukaryota</taxon>
        <taxon>Fungi</taxon>
        <taxon>Dikarya</taxon>
        <taxon>Ascomycota</taxon>
        <taxon>Pezizomycotina</taxon>
        <taxon>Dothideomycetes</taxon>
        <taxon>Dothideomycetidae</taxon>
        <taxon>Mycosphaerellales</taxon>
        <taxon>Mycosphaerellaceae</taxon>
        <taxon>Pseudocercospora</taxon>
    </lineage>
</organism>
<dbReference type="EMBL" id="LFZO01000023">
    <property type="protein sequence ID" value="KXT17256.1"/>
    <property type="molecule type" value="Genomic_DNA"/>
</dbReference>
<dbReference type="STRING" id="113226.A0A139IRT5"/>
<evidence type="ECO:0000313" key="3">
    <source>
        <dbReference type="EMBL" id="KXT17256.1"/>
    </source>
</evidence>
<feature type="domain" description="DUF6590" evidence="2">
    <location>
        <begin position="22"/>
        <end position="125"/>
    </location>
</feature>
<dbReference type="AlphaFoldDB" id="A0A139IRT5"/>
<feature type="compositionally biased region" description="Acidic residues" evidence="1">
    <location>
        <begin position="145"/>
        <end position="161"/>
    </location>
</feature>
<dbReference type="Proteomes" id="UP000073492">
    <property type="component" value="Unassembled WGS sequence"/>
</dbReference>
<evidence type="ECO:0000256" key="1">
    <source>
        <dbReference type="SAM" id="MobiDB-lite"/>
    </source>
</evidence>
<feature type="region of interest" description="Disordered" evidence="1">
    <location>
        <begin position="138"/>
        <end position="161"/>
    </location>
</feature>
<gene>
    <name evidence="3" type="ORF">AC579_5802</name>
</gene>
<evidence type="ECO:0000313" key="4">
    <source>
        <dbReference type="Proteomes" id="UP000073492"/>
    </source>
</evidence>
<reference evidence="3 4" key="1">
    <citation type="submission" date="2015-07" db="EMBL/GenBank/DDBJ databases">
        <title>Comparative genomics of the Sigatoka disease complex on banana suggests a link between parallel evolutionary changes in Pseudocercospora fijiensis and Pseudocercospora eumusae and increased virulence on the banana host.</title>
        <authorList>
            <person name="Chang T.-C."/>
            <person name="Salvucci A."/>
            <person name="Crous P.W."/>
            <person name="Stergiopoulos I."/>
        </authorList>
    </citation>
    <scope>NUCLEOTIDE SEQUENCE [LARGE SCALE GENOMIC DNA]</scope>
    <source>
        <strain evidence="3 4">CBS 116634</strain>
    </source>
</reference>
<dbReference type="Pfam" id="PF20233">
    <property type="entry name" value="DUF6590"/>
    <property type="match status" value="1"/>
</dbReference>
<keyword evidence="4" id="KW-1185">Reference proteome</keyword>
<evidence type="ECO:0000259" key="2">
    <source>
        <dbReference type="Pfam" id="PF20233"/>
    </source>
</evidence>
<dbReference type="InterPro" id="IPR046497">
    <property type="entry name" value="DUF6590"/>
</dbReference>
<name>A0A139IRT5_9PEZI</name>